<dbReference type="AlphaFoldDB" id="A0A5B7E232"/>
<dbReference type="Proteomes" id="UP000324222">
    <property type="component" value="Unassembled WGS sequence"/>
</dbReference>
<accession>A0A5B7E232</accession>
<gene>
    <name evidence="1" type="ORF">E2C01_020045</name>
</gene>
<evidence type="ECO:0000313" key="1">
    <source>
        <dbReference type="EMBL" id="MPC26894.1"/>
    </source>
</evidence>
<organism evidence="1 2">
    <name type="scientific">Portunus trituberculatus</name>
    <name type="common">Swimming crab</name>
    <name type="synonym">Neptunus trituberculatus</name>
    <dbReference type="NCBI Taxonomy" id="210409"/>
    <lineage>
        <taxon>Eukaryota</taxon>
        <taxon>Metazoa</taxon>
        <taxon>Ecdysozoa</taxon>
        <taxon>Arthropoda</taxon>
        <taxon>Crustacea</taxon>
        <taxon>Multicrustacea</taxon>
        <taxon>Malacostraca</taxon>
        <taxon>Eumalacostraca</taxon>
        <taxon>Eucarida</taxon>
        <taxon>Decapoda</taxon>
        <taxon>Pleocyemata</taxon>
        <taxon>Brachyura</taxon>
        <taxon>Eubrachyura</taxon>
        <taxon>Portunoidea</taxon>
        <taxon>Portunidae</taxon>
        <taxon>Portuninae</taxon>
        <taxon>Portunus</taxon>
    </lineage>
</organism>
<dbReference type="EMBL" id="VSRR010001667">
    <property type="protein sequence ID" value="MPC26894.1"/>
    <property type="molecule type" value="Genomic_DNA"/>
</dbReference>
<comment type="caution">
    <text evidence="1">The sequence shown here is derived from an EMBL/GenBank/DDBJ whole genome shotgun (WGS) entry which is preliminary data.</text>
</comment>
<reference evidence="1 2" key="1">
    <citation type="submission" date="2019-05" db="EMBL/GenBank/DDBJ databases">
        <title>Another draft genome of Portunus trituberculatus and its Hox gene families provides insights of decapod evolution.</title>
        <authorList>
            <person name="Jeong J.-H."/>
            <person name="Song I."/>
            <person name="Kim S."/>
            <person name="Choi T."/>
            <person name="Kim D."/>
            <person name="Ryu S."/>
            <person name="Kim W."/>
        </authorList>
    </citation>
    <scope>NUCLEOTIDE SEQUENCE [LARGE SCALE GENOMIC DNA]</scope>
    <source>
        <tissue evidence="1">Muscle</tissue>
    </source>
</reference>
<proteinExistence type="predicted"/>
<keyword evidence="2" id="KW-1185">Reference proteome</keyword>
<name>A0A5B7E232_PORTR</name>
<protein>
    <submittedName>
        <fullName evidence="1">Uncharacterized protein</fullName>
    </submittedName>
</protein>
<sequence>MRSLVRVTERSDIILHRNGDEKRALPATEQRLTAAFWFVPNVPTEVQVAAYGHALSADAARCCSRRGAVPGLPINPPQHLPSPGLDV</sequence>
<evidence type="ECO:0000313" key="2">
    <source>
        <dbReference type="Proteomes" id="UP000324222"/>
    </source>
</evidence>